<comment type="caution">
    <text evidence="2">The sequence shown here is derived from an EMBL/GenBank/DDBJ whole genome shotgun (WGS) entry which is preliminary data.</text>
</comment>
<reference evidence="2" key="1">
    <citation type="journal article" date="2019" name="Sci. Rep.">
        <title>Draft genome of Tanacetum cinerariifolium, the natural source of mosquito coil.</title>
        <authorList>
            <person name="Yamashiro T."/>
            <person name="Shiraishi A."/>
            <person name="Satake H."/>
            <person name="Nakayama K."/>
        </authorList>
    </citation>
    <scope>NUCLEOTIDE SEQUENCE</scope>
</reference>
<feature type="region of interest" description="Disordered" evidence="1">
    <location>
        <begin position="66"/>
        <end position="92"/>
    </location>
</feature>
<dbReference type="AlphaFoldDB" id="A0A6L2K5X5"/>
<feature type="compositionally biased region" description="Polar residues" evidence="1">
    <location>
        <begin position="71"/>
        <end position="92"/>
    </location>
</feature>
<dbReference type="EMBL" id="BKCJ010001895">
    <property type="protein sequence ID" value="GEU44801.1"/>
    <property type="molecule type" value="Genomic_DNA"/>
</dbReference>
<accession>A0A6L2K5X5</accession>
<proteinExistence type="predicted"/>
<name>A0A6L2K5X5_TANCI</name>
<gene>
    <name evidence="2" type="ORF">Tci_016779</name>
</gene>
<evidence type="ECO:0000256" key="1">
    <source>
        <dbReference type="SAM" id="MobiDB-lite"/>
    </source>
</evidence>
<sequence>MSLVFYATQPMTVKIWFRTRVKPSFFNTICPTNKEGLDILFQWMFDKYFNPPPSVASLVPTAVVPQPGDSAGTTSSTSIVQDAPSPSTLQTP</sequence>
<organism evidence="2">
    <name type="scientific">Tanacetum cinerariifolium</name>
    <name type="common">Dalmatian daisy</name>
    <name type="synonym">Chrysanthemum cinerariifolium</name>
    <dbReference type="NCBI Taxonomy" id="118510"/>
    <lineage>
        <taxon>Eukaryota</taxon>
        <taxon>Viridiplantae</taxon>
        <taxon>Streptophyta</taxon>
        <taxon>Embryophyta</taxon>
        <taxon>Tracheophyta</taxon>
        <taxon>Spermatophyta</taxon>
        <taxon>Magnoliopsida</taxon>
        <taxon>eudicotyledons</taxon>
        <taxon>Gunneridae</taxon>
        <taxon>Pentapetalae</taxon>
        <taxon>asterids</taxon>
        <taxon>campanulids</taxon>
        <taxon>Asterales</taxon>
        <taxon>Asteraceae</taxon>
        <taxon>Asteroideae</taxon>
        <taxon>Anthemideae</taxon>
        <taxon>Anthemidinae</taxon>
        <taxon>Tanacetum</taxon>
    </lineage>
</organism>
<evidence type="ECO:0000313" key="2">
    <source>
        <dbReference type="EMBL" id="GEU44801.1"/>
    </source>
</evidence>
<protein>
    <submittedName>
        <fullName evidence="2">Uncharacterized protein</fullName>
    </submittedName>
</protein>